<gene>
    <name evidence="3" type="ORF">IFM89_022731</name>
</gene>
<dbReference type="CDD" id="cd16100">
    <property type="entry name" value="ARID"/>
    <property type="match status" value="1"/>
</dbReference>
<dbReference type="InterPro" id="IPR001606">
    <property type="entry name" value="ARID_dom"/>
</dbReference>
<dbReference type="SMART" id="SM00501">
    <property type="entry name" value="BRIGHT"/>
    <property type="match status" value="1"/>
</dbReference>
<keyword evidence="4" id="KW-1185">Reference proteome</keyword>
<comment type="caution">
    <text evidence="3">The sequence shown here is derived from an EMBL/GenBank/DDBJ whole genome shotgun (WGS) entry which is preliminary data.</text>
</comment>
<name>A0A835IC74_9MAGN</name>
<dbReference type="SMART" id="SM01014">
    <property type="entry name" value="ARID"/>
    <property type="match status" value="1"/>
</dbReference>
<feature type="domain" description="ARID" evidence="2">
    <location>
        <begin position="48"/>
        <end position="141"/>
    </location>
</feature>
<dbReference type="InterPro" id="IPR036431">
    <property type="entry name" value="ARID_dom_sf"/>
</dbReference>
<dbReference type="SMART" id="SM01189">
    <property type="entry name" value="ELM2"/>
    <property type="match status" value="1"/>
</dbReference>
<reference evidence="3 4" key="1">
    <citation type="submission" date="2020-10" db="EMBL/GenBank/DDBJ databases">
        <title>The Coptis chinensis genome and diversification of protoberbering-type alkaloids.</title>
        <authorList>
            <person name="Wang B."/>
            <person name="Shu S."/>
            <person name="Song C."/>
            <person name="Liu Y."/>
        </authorList>
    </citation>
    <scope>NUCLEOTIDE SEQUENCE [LARGE SCALE GENOMIC DNA]</scope>
    <source>
        <strain evidence="3">HL-2020</strain>
        <tissue evidence="3">Leaf</tissue>
    </source>
</reference>
<dbReference type="Proteomes" id="UP000631114">
    <property type="component" value="Unassembled WGS sequence"/>
</dbReference>
<keyword evidence="1" id="KW-0539">Nucleus</keyword>
<dbReference type="GO" id="GO:0003677">
    <property type="term" value="F:DNA binding"/>
    <property type="evidence" value="ECO:0007669"/>
    <property type="project" value="InterPro"/>
</dbReference>
<dbReference type="InterPro" id="IPR000949">
    <property type="entry name" value="ELM2_dom"/>
</dbReference>
<dbReference type="PANTHER" id="PTHR46410:SF1">
    <property type="entry name" value="AT-RICH INTERACTIVE DOMAIN-CONTAINING PROTEIN 1"/>
    <property type="match status" value="1"/>
</dbReference>
<evidence type="ECO:0000313" key="3">
    <source>
        <dbReference type="EMBL" id="KAF9615315.1"/>
    </source>
</evidence>
<dbReference type="OrthoDB" id="1938591at2759"/>
<evidence type="ECO:0000259" key="2">
    <source>
        <dbReference type="PROSITE" id="PS51011"/>
    </source>
</evidence>
<dbReference type="PANTHER" id="PTHR46410">
    <property type="entry name" value="AT-RICH INTERACTIVE DOMAIN-CONTAINING PROTEIN 2"/>
    <property type="match status" value="1"/>
</dbReference>
<dbReference type="EMBL" id="JADFTS010000003">
    <property type="protein sequence ID" value="KAF9615315.1"/>
    <property type="molecule type" value="Genomic_DNA"/>
</dbReference>
<proteinExistence type="predicted"/>
<dbReference type="Gene3D" id="1.10.150.60">
    <property type="entry name" value="ARID DNA-binding domain"/>
    <property type="match status" value="1"/>
</dbReference>
<accession>A0A835IC74</accession>
<sequence length="582" mass="66252">MAGWSILSNGSVLDYLEILQKLQNHGFCLDLDMDSLKMNSNDCGSKDGKLRYLFDHILSVFLKNISVTDCFRPLPVMLGDGQCVDLFKLFWVVREKGGLDFVSKNGLWGCVAEEIGLSLGVASSVKLFYFKYLDILDRWLRSFEGVKGGIGVRECDRNMGVLETHYKDILCDIPNGSRIVEEVPEKVVLMNNDIQVSVSPSSSDYNRNEVIGVLEKGGVDKRVVDDDEDVVILDKSAVDDKVFSRKRKREALSGMLHWLTGIAKSSCDTTRMKLIDASKQECGGQEFQSWALLARNAMFQNITFDFSEENENPIGQKKQKIHPSMYEDQVIVDHLSTDRIKCSPRITSQRNGHPFLESPDLDHQSLNPCDEDEPRQRIPLGPLYQAEVPAWTGVAYKRDPKWLGTLQWPLITDEQNLLAEKYPIGKGRQDSCTCRVPGSVECVRFHTAEEKVRLKSELGLAFYSWKFHHMGEEVSLSWTVGEEKKFKTIVRSNPPSMEKDFWDQLTKCFRSKSWKSLVSYYFNVFVLRRRTYQNRVTPSDIDSDDDESEFGSLSNGYRHEAVKVRGFKSISCAQNQQCIGLS</sequence>
<evidence type="ECO:0000256" key="1">
    <source>
        <dbReference type="ARBA" id="ARBA00023242"/>
    </source>
</evidence>
<evidence type="ECO:0000313" key="4">
    <source>
        <dbReference type="Proteomes" id="UP000631114"/>
    </source>
</evidence>
<dbReference type="AlphaFoldDB" id="A0A835IC74"/>
<dbReference type="PROSITE" id="PS51011">
    <property type="entry name" value="ARID"/>
    <property type="match status" value="1"/>
</dbReference>
<protein>
    <recommendedName>
        <fullName evidence="2">ARID domain-containing protein</fullName>
    </recommendedName>
</protein>
<dbReference type="Pfam" id="PF01388">
    <property type="entry name" value="ARID"/>
    <property type="match status" value="1"/>
</dbReference>
<dbReference type="SUPFAM" id="SSF46774">
    <property type="entry name" value="ARID-like"/>
    <property type="match status" value="1"/>
</dbReference>
<organism evidence="3 4">
    <name type="scientific">Coptis chinensis</name>
    <dbReference type="NCBI Taxonomy" id="261450"/>
    <lineage>
        <taxon>Eukaryota</taxon>
        <taxon>Viridiplantae</taxon>
        <taxon>Streptophyta</taxon>
        <taxon>Embryophyta</taxon>
        <taxon>Tracheophyta</taxon>
        <taxon>Spermatophyta</taxon>
        <taxon>Magnoliopsida</taxon>
        <taxon>Ranunculales</taxon>
        <taxon>Ranunculaceae</taxon>
        <taxon>Coptidoideae</taxon>
        <taxon>Coptis</taxon>
    </lineage>
</organism>